<proteinExistence type="predicted"/>
<evidence type="ECO:0000313" key="1">
    <source>
        <dbReference type="EMBL" id="DAE08659.1"/>
    </source>
</evidence>
<accession>A0A8S5PQ80</accession>
<name>A0A8S5PQ80_9CAUD</name>
<dbReference type="EMBL" id="BK015472">
    <property type="protein sequence ID" value="DAE08659.1"/>
    <property type="molecule type" value="Genomic_DNA"/>
</dbReference>
<sequence>MARDASFSEVLTPLPSSPKRFLLELIILINSALASSL</sequence>
<protein>
    <submittedName>
        <fullName evidence="1">Uncharacterized protein</fullName>
    </submittedName>
</protein>
<organism evidence="1">
    <name type="scientific">Myoviridae sp. ctwwN25</name>
    <dbReference type="NCBI Taxonomy" id="2825209"/>
    <lineage>
        <taxon>Viruses</taxon>
        <taxon>Duplodnaviria</taxon>
        <taxon>Heunggongvirae</taxon>
        <taxon>Uroviricota</taxon>
        <taxon>Caudoviricetes</taxon>
    </lineage>
</organism>
<reference evidence="1" key="1">
    <citation type="journal article" date="2021" name="Proc. Natl. Acad. Sci. U.S.A.">
        <title>A Catalog of Tens of Thousands of Viruses from Human Metagenomes Reveals Hidden Associations with Chronic Diseases.</title>
        <authorList>
            <person name="Tisza M.J."/>
            <person name="Buck C.B."/>
        </authorList>
    </citation>
    <scope>NUCLEOTIDE SEQUENCE</scope>
    <source>
        <strain evidence="1">CtwwN25</strain>
    </source>
</reference>